<dbReference type="SUPFAM" id="SSF81324">
    <property type="entry name" value="Voltage-gated potassium channels"/>
    <property type="match status" value="1"/>
</dbReference>
<feature type="transmembrane region" description="Helical" evidence="1">
    <location>
        <begin position="310"/>
        <end position="335"/>
    </location>
</feature>
<dbReference type="InterPro" id="IPR018490">
    <property type="entry name" value="cNMP-bd_dom_sf"/>
</dbReference>
<keyword evidence="1" id="KW-0812">Transmembrane</keyword>
<dbReference type="InParanoid" id="A0A7E5WDH6"/>
<dbReference type="Gene3D" id="2.60.120.10">
    <property type="entry name" value="Jelly Rolls"/>
    <property type="match status" value="1"/>
</dbReference>
<feature type="transmembrane region" description="Helical" evidence="1">
    <location>
        <begin position="90"/>
        <end position="109"/>
    </location>
</feature>
<dbReference type="AlphaFoldDB" id="A0A7E5WDH6"/>
<dbReference type="KEGG" id="tnl:113501744"/>
<feature type="transmembrane region" description="Helical" evidence="1">
    <location>
        <begin position="280"/>
        <end position="298"/>
    </location>
</feature>
<keyword evidence="1" id="KW-1133">Transmembrane helix</keyword>
<feature type="transmembrane region" description="Helical" evidence="1">
    <location>
        <begin position="121"/>
        <end position="143"/>
    </location>
</feature>
<dbReference type="InterPro" id="IPR051413">
    <property type="entry name" value="K/Na_HCN_channel"/>
</dbReference>
<dbReference type="SUPFAM" id="SSF51206">
    <property type="entry name" value="cAMP-binding domain-like"/>
    <property type="match status" value="1"/>
</dbReference>
<organism evidence="3 4">
    <name type="scientific">Trichoplusia ni</name>
    <name type="common">Cabbage looper</name>
    <dbReference type="NCBI Taxonomy" id="7111"/>
    <lineage>
        <taxon>Eukaryota</taxon>
        <taxon>Metazoa</taxon>
        <taxon>Ecdysozoa</taxon>
        <taxon>Arthropoda</taxon>
        <taxon>Hexapoda</taxon>
        <taxon>Insecta</taxon>
        <taxon>Pterygota</taxon>
        <taxon>Neoptera</taxon>
        <taxon>Endopterygota</taxon>
        <taxon>Lepidoptera</taxon>
        <taxon>Glossata</taxon>
        <taxon>Ditrysia</taxon>
        <taxon>Noctuoidea</taxon>
        <taxon>Noctuidae</taxon>
        <taxon>Plusiinae</taxon>
        <taxon>Trichoplusia</taxon>
    </lineage>
</organism>
<dbReference type="PROSITE" id="PS00889">
    <property type="entry name" value="CNMP_BINDING_2"/>
    <property type="match status" value="1"/>
</dbReference>
<evidence type="ECO:0000313" key="3">
    <source>
        <dbReference type="Proteomes" id="UP000322000"/>
    </source>
</evidence>
<dbReference type="PROSITE" id="PS50042">
    <property type="entry name" value="CNMP_BINDING_3"/>
    <property type="match status" value="1"/>
</dbReference>
<dbReference type="Gene3D" id="1.10.287.70">
    <property type="match status" value="1"/>
</dbReference>
<dbReference type="GeneID" id="113501744"/>
<dbReference type="InterPro" id="IPR018488">
    <property type="entry name" value="cNMP-bd_CS"/>
</dbReference>
<keyword evidence="1" id="KW-0472">Membrane</keyword>
<sequence length="540" mass="63295">MRREVLLRRIFLSPSPQNKSNSDGSCVTCQPVGTDQVYVGPQLCAFRRVTLPCEWHHGSAIFIRSLKRLRLERRRHARGLVWHPYSPVTYYWDCVQLLFLFAALLYMPIQVFKPCPNRYDVFILFADAVAFLNLCTQFHTGFVEHEHKNITLEPKQIAIHYLETYFITDFIGCLPLQILVYGNDCRFSIHTSMFIIKLLRTLSISKKWKNVIGQLQLSYVNYVAIKVMTMLILFFHWMTYLHYQVPLICYHIYEHNDDFWMWLRRFKISKDVKDSIFEKYSTNFYLVCGLCIGAGYYTPHHDTHLIPEMLLSSFMGLVGLLFLTYSFAALLRLAVYRQFELYCYSGKYKELEEYMTLMRLPKYLQRKINLFINFKFNEHFFHEDAIKNTINEQIRQDINMHCCKKLVMNVPMFQDMPVALINSIIFSLTQVLYMPGETIVTYNTPGYSIDLIASGTVAVMDATGREVAHLRDGAFFGEYALLSPGVLRTATIIALEITEIYTLDSKQFLACLQPYPHLKRRMEEISAARRGVYTKSTRRH</sequence>
<dbReference type="PANTHER" id="PTHR45689">
    <property type="entry name" value="I[[H]] CHANNEL, ISOFORM E"/>
    <property type="match status" value="1"/>
</dbReference>
<dbReference type="RefSeq" id="XP_026738768.1">
    <property type="nucleotide sequence ID" value="XM_026882967.1"/>
</dbReference>
<evidence type="ECO:0000313" key="4">
    <source>
        <dbReference type="RefSeq" id="XP_026738768.1"/>
    </source>
</evidence>
<dbReference type="InterPro" id="IPR014710">
    <property type="entry name" value="RmlC-like_jellyroll"/>
</dbReference>
<gene>
    <name evidence="4" type="primary">LOC113501744</name>
</gene>
<feature type="domain" description="Cyclic nucleotide-binding" evidence="2">
    <location>
        <begin position="412"/>
        <end position="529"/>
    </location>
</feature>
<proteinExistence type="predicted"/>
<protein>
    <submittedName>
        <fullName evidence="4">Potassium/sodium hyperpolarization-activated cyclic nucleotide-gated channel 2-like</fullName>
    </submittedName>
</protein>
<dbReference type="PANTHER" id="PTHR45689:SF14">
    <property type="entry name" value="CYCLIC NUCLEOTIDE-GATED CATION CHANNEL SUBUNIT A-LIKE PROTEIN"/>
    <property type="match status" value="1"/>
</dbReference>
<accession>A0A7E5WDH6</accession>
<dbReference type="InterPro" id="IPR000595">
    <property type="entry name" value="cNMP-bd_dom"/>
</dbReference>
<dbReference type="GO" id="GO:0005249">
    <property type="term" value="F:voltage-gated potassium channel activity"/>
    <property type="evidence" value="ECO:0007669"/>
    <property type="project" value="TreeGrafter"/>
</dbReference>
<keyword evidence="3" id="KW-1185">Reference proteome</keyword>
<dbReference type="Proteomes" id="UP000322000">
    <property type="component" value="Chromosome 16"/>
</dbReference>
<dbReference type="Gene3D" id="1.10.287.630">
    <property type="entry name" value="Helix hairpin bin"/>
    <property type="match status" value="1"/>
</dbReference>
<feature type="transmembrane region" description="Helical" evidence="1">
    <location>
        <begin position="187"/>
        <end position="205"/>
    </location>
</feature>
<dbReference type="SMART" id="SM00100">
    <property type="entry name" value="cNMP"/>
    <property type="match status" value="1"/>
</dbReference>
<dbReference type="GO" id="GO:0003254">
    <property type="term" value="P:regulation of membrane depolarization"/>
    <property type="evidence" value="ECO:0007669"/>
    <property type="project" value="TreeGrafter"/>
</dbReference>
<name>A0A7E5WDH6_TRINI</name>
<dbReference type="CDD" id="cd00038">
    <property type="entry name" value="CAP_ED"/>
    <property type="match status" value="1"/>
</dbReference>
<reference evidence="4" key="1">
    <citation type="submission" date="2025-08" db="UniProtKB">
        <authorList>
            <consortium name="RefSeq"/>
        </authorList>
    </citation>
    <scope>IDENTIFICATION</scope>
</reference>
<feature type="transmembrane region" description="Helical" evidence="1">
    <location>
        <begin position="164"/>
        <end position="181"/>
    </location>
</feature>
<dbReference type="GO" id="GO:0098855">
    <property type="term" value="C:HCN channel complex"/>
    <property type="evidence" value="ECO:0007669"/>
    <property type="project" value="TreeGrafter"/>
</dbReference>
<evidence type="ECO:0000259" key="2">
    <source>
        <dbReference type="PROSITE" id="PS50042"/>
    </source>
</evidence>
<dbReference type="Pfam" id="PF00027">
    <property type="entry name" value="cNMP_binding"/>
    <property type="match status" value="1"/>
</dbReference>
<feature type="transmembrane region" description="Helical" evidence="1">
    <location>
        <begin position="217"/>
        <end position="237"/>
    </location>
</feature>
<evidence type="ECO:0000256" key="1">
    <source>
        <dbReference type="SAM" id="Phobius"/>
    </source>
</evidence>
<dbReference type="OrthoDB" id="421226at2759"/>
<dbReference type="GO" id="GO:0035725">
    <property type="term" value="P:sodium ion transmembrane transport"/>
    <property type="evidence" value="ECO:0007669"/>
    <property type="project" value="TreeGrafter"/>
</dbReference>